<evidence type="ECO:0000313" key="2">
    <source>
        <dbReference type="Proteomes" id="UP000317648"/>
    </source>
</evidence>
<keyword evidence="2" id="KW-1185">Reference proteome</keyword>
<reference evidence="1 2" key="1">
    <citation type="submission" date="2019-02" db="EMBL/GenBank/DDBJ databases">
        <title>Deep-cultivation of Planctomycetes and their phenomic and genomic characterization uncovers novel biology.</title>
        <authorList>
            <person name="Wiegand S."/>
            <person name="Jogler M."/>
            <person name="Boedeker C."/>
            <person name="Pinto D."/>
            <person name="Vollmers J."/>
            <person name="Rivas-Marin E."/>
            <person name="Kohn T."/>
            <person name="Peeters S.H."/>
            <person name="Heuer A."/>
            <person name="Rast P."/>
            <person name="Oberbeckmann S."/>
            <person name="Bunk B."/>
            <person name="Jeske O."/>
            <person name="Meyerdierks A."/>
            <person name="Storesund J.E."/>
            <person name="Kallscheuer N."/>
            <person name="Luecker S."/>
            <person name="Lage O.M."/>
            <person name="Pohl T."/>
            <person name="Merkel B.J."/>
            <person name="Hornburger P."/>
            <person name="Mueller R.-W."/>
            <person name="Bruemmer F."/>
            <person name="Labrenz M."/>
            <person name="Spormann A.M."/>
            <person name="Op den Camp H."/>
            <person name="Overmann J."/>
            <person name="Amann R."/>
            <person name="Jetten M.S.M."/>
            <person name="Mascher T."/>
            <person name="Medema M.H."/>
            <person name="Devos D.P."/>
            <person name="Kaster A.-K."/>
            <person name="Ovreas L."/>
            <person name="Rohde M."/>
            <person name="Galperin M.Y."/>
            <person name="Jogler C."/>
        </authorList>
    </citation>
    <scope>NUCLEOTIDE SEQUENCE [LARGE SCALE GENOMIC DNA]</scope>
    <source>
        <strain evidence="1 2">Pla85_3_4</strain>
    </source>
</reference>
<protein>
    <submittedName>
        <fullName evidence="1">Uncharacterized protein</fullName>
    </submittedName>
</protein>
<dbReference type="KEGG" id="lcre:Pla8534_14420"/>
<evidence type="ECO:0000313" key="1">
    <source>
        <dbReference type="EMBL" id="QDU93661.1"/>
    </source>
</evidence>
<organism evidence="1 2">
    <name type="scientific">Lignipirellula cremea</name>
    <dbReference type="NCBI Taxonomy" id="2528010"/>
    <lineage>
        <taxon>Bacteria</taxon>
        <taxon>Pseudomonadati</taxon>
        <taxon>Planctomycetota</taxon>
        <taxon>Planctomycetia</taxon>
        <taxon>Pirellulales</taxon>
        <taxon>Pirellulaceae</taxon>
        <taxon>Lignipirellula</taxon>
    </lineage>
</organism>
<dbReference type="AlphaFoldDB" id="A0A518DP94"/>
<dbReference type="Proteomes" id="UP000317648">
    <property type="component" value="Chromosome"/>
</dbReference>
<sequence>MAGPWFTVHQTGSDWQDLGSVWISDGATDQHGMFQIRVELLPAPQSGLLSLR</sequence>
<dbReference type="RefSeq" id="WP_197443059.1">
    <property type="nucleotide sequence ID" value="NZ_CP036433.1"/>
</dbReference>
<accession>A0A518DP94</accession>
<name>A0A518DP94_9BACT</name>
<gene>
    <name evidence="1" type="ORF">Pla8534_14420</name>
</gene>
<proteinExistence type="predicted"/>
<dbReference type="EMBL" id="CP036433">
    <property type="protein sequence ID" value="QDU93661.1"/>
    <property type="molecule type" value="Genomic_DNA"/>
</dbReference>